<dbReference type="EMBL" id="BONI01000026">
    <property type="protein sequence ID" value="GIG06719.1"/>
    <property type="molecule type" value="Genomic_DNA"/>
</dbReference>
<keyword evidence="2" id="KW-1185">Reference proteome</keyword>
<dbReference type="AlphaFoldDB" id="A0A8J3KWT4"/>
<protein>
    <submittedName>
        <fullName evidence="1">Uncharacterized protein</fullName>
    </submittedName>
</protein>
<organism evidence="1 2">
    <name type="scientific">Catellatospora coxensis</name>
    <dbReference type="NCBI Taxonomy" id="310354"/>
    <lineage>
        <taxon>Bacteria</taxon>
        <taxon>Bacillati</taxon>
        <taxon>Actinomycetota</taxon>
        <taxon>Actinomycetes</taxon>
        <taxon>Micromonosporales</taxon>
        <taxon>Micromonosporaceae</taxon>
        <taxon>Catellatospora</taxon>
    </lineage>
</organism>
<evidence type="ECO:0000313" key="2">
    <source>
        <dbReference type="Proteomes" id="UP000630887"/>
    </source>
</evidence>
<gene>
    <name evidence="1" type="ORF">Cco03nite_34190</name>
</gene>
<reference evidence="1 2" key="1">
    <citation type="submission" date="2021-01" db="EMBL/GenBank/DDBJ databases">
        <title>Whole genome shotgun sequence of Catellatospora coxensis NBRC 107359.</title>
        <authorList>
            <person name="Komaki H."/>
            <person name="Tamura T."/>
        </authorList>
    </citation>
    <scope>NUCLEOTIDE SEQUENCE [LARGE SCALE GENOMIC DNA]</scope>
    <source>
        <strain evidence="1 2">NBRC 107359</strain>
    </source>
</reference>
<comment type="caution">
    <text evidence="1">The sequence shown here is derived from an EMBL/GenBank/DDBJ whole genome shotgun (WGS) entry which is preliminary data.</text>
</comment>
<dbReference type="RefSeq" id="WP_203693077.1">
    <property type="nucleotide sequence ID" value="NZ_BAAALC010000053.1"/>
</dbReference>
<proteinExistence type="predicted"/>
<dbReference type="Proteomes" id="UP000630887">
    <property type="component" value="Unassembled WGS sequence"/>
</dbReference>
<evidence type="ECO:0000313" key="1">
    <source>
        <dbReference type="EMBL" id="GIG06719.1"/>
    </source>
</evidence>
<name>A0A8J3KWT4_9ACTN</name>
<sequence length="147" mass="15933">MTVFFCGTCGVAVTGDVSEIPFPDEPAVHDDRTLAPSRMAPGSFARDPDRFGPPFEPAFDDPKLLVSAGPALTILVHPDDVRGLRLHPDPRRLNGCCRLDGCDGPNLVCAGCGAEIATEQSDCWVSWHDIRLDPTAVTEHHPDSDQW</sequence>
<accession>A0A8J3KWT4</accession>